<keyword evidence="1" id="KW-0472">Membrane</keyword>
<gene>
    <name evidence="2" type="ORF">C2G38_203623</name>
</gene>
<accession>A0A397UST9</accession>
<proteinExistence type="predicted"/>
<dbReference type="Proteomes" id="UP000266673">
    <property type="component" value="Unassembled WGS sequence"/>
</dbReference>
<reference evidence="2 3" key="1">
    <citation type="submission" date="2018-06" db="EMBL/GenBank/DDBJ databases">
        <title>Comparative genomics reveals the genomic features of Rhizophagus irregularis, R. cerebriforme, R. diaphanum and Gigaspora rosea, and their symbiotic lifestyle signature.</title>
        <authorList>
            <person name="Morin E."/>
            <person name="San Clemente H."/>
            <person name="Chen E.C.H."/>
            <person name="De La Providencia I."/>
            <person name="Hainaut M."/>
            <person name="Kuo A."/>
            <person name="Kohler A."/>
            <person name="Murat C."/>
            <person name="Tang N."/>
            <person name="Roy S."/>
            <person name="Loubradou J."/>
            <person name="Henrissat B."/>
            <person name="Grigoriev I.V."/>
            <person name="Corradi N."/>
            <person name="Roux C."/>
            <person name="Martin F.M."/>
        </authorList>
    </citation>
    <scope>NUCLEOTIDE SEQUENCE [LARGE SCALE GENOMIC DNA]</scope>
    <source>
        <strain evidence="2 3">DAOM 194757</strain>
    </source>
</reference>
<keyword evidence="1" id="KW-0812">Transmembrane</keyword>
<evidence type="ECO:0000256" key="1">
    <source>
        <dbReference type="SAM" id="Phobius"/>
    </source>
</evidence>
<evidence type="ECO:0000313" key="3">
    <source>
        <dbReference type="Proteomes" id="UP000266673"/>
    </source>
</evidence>
<keyword evidence="3" id="KW-1185">Reference proteome</keyword>
<evidence type="ECO:0000313" key="2">
    <source>
        <dbReference type="EMBL" id="RIB10246.1"/>
    </source>
</evidence>
<name>A0A397UST9_9GLOM</name>
<organism evidence="2 3">
    <name type="scientific">Gigaspora rosea</name>
    <dbReference type="NCBI Taxonomy" id="44941"/>
    <lineage>
        <taxon>Eukaryota</taxon>
        <taxon>Fungi</taxon>
        <taxon>Fungi incertae sedis</taxon>
        <taxon>Mucoromycota</taxon>
        <taxon>Glomeromycotina</taxon>
        <taxon>Glomeromycetes</taxon>
        <taxon>Diversisporales</taxon>
        <taxon>Gigasporaceae</taxon>
        <taxon>Gigaspora</taxon>
    </lineage>
</organism>
<protein>
    <submittedName>
        <fullName evidence="2">Uncharacterized protein</fullName>
    </submittedName>
</protein>
<dbReference type="AlphaFoldDB" id="A0A397UST9"/>
<dbReference type="EMBL" id="QKWP01001273">
    <property type="protein sequence ID" value="RIB10246.1"/>
    <property type="molecule type" value="Genomic_DNA"/>
</dbReference>
<comment type="caution">
    <text evidence="2">The sequence shown here is derived from an EMBL/GenBank/DDBJ whole genome shotgun (WGS) entry which is preliminary data.</text>
</comment>
<feature type="transmembrane region" description="Helical" evidence="1">
    <location>
        <begin position="24"/>
        <end position="45"/>
    </location>
</feature>
<keyword evidence="1" id="KW-1133">Transmembrane helix</keyword>
<sequence length="66" mass="7877">MVFSLCHLYIACEQSHKLEHYYEYIYIFLLTRSFSTILAYFLIFFSKIEKNFSACCPSLLKSNSLF</sequence>